<dbReference type="Pfam" id="PF08659">
    <property type="entry name" value="KR"/>
    <property type="match status" value="1"/>
</dbReference>
<evidence type="ECO:0000313" key="5">
    <source>
        <dbReference type="EMBL" id="CAI6019089.1"/>
    </source>
</evidence>
<dbReference type="SMART" id="SM00822">
    <property type="entry name" value="PKS_KR"/>
    <property type="match status" value="1"/>
</dbReference>
<name>A0AA35PVX2_9HYPO</name>
<proteinExistence type="predicted"/>
<comment type="caution">
    <text evidence="5">The sequence shown here is derived from an EMBL/GenBank/DDBJ whole genome shotgun (WGS) entry which is preliminary data.</text>
</comment>
<dbReference type="PANTHER" id="PTHR43775:SF50">
    <property type="entry name" value="HIGHLY REDUCING POLYKETIDE SYNTHASE SRDA"/>
    <property type="match status" value="1"/>
</dbReference>
<reference evidence="5" key="1">
    <citation type="submission" date="2023-01" db="EMBL/GenBank/DDBJ databases">
        <authorList>
            <person name="Piombo E."/>
        </authorList>
    </citation>
    <scope>NUCLEOTIDE SEQUENCE</scope>
</reference>
<evidence type="ECO:0000259" key="4">
    <source>
        <dbReference type="SMART" id="SM00822"/>
    </source>
</evidence>
<dbReference type="InterPro" id="IPR057326">
    <property type="entry name" value="KR_dom"/>
</dbReference>
<dbReference type="Gene3D" id="3.40.50.720">
    <property type="entry name" value="NAD(P)-binding Rossmann-like Domain"/>
    <property type="match status" value="1"/>
</dbReference>
<dbReference type="GO" id="GO:0044550">
    <property type="term" value="P:secondary metabolite biosynthetic process"/>
    <property type="evidence" value="ECO:0007669"/>
    <property type="project" value="TreeGrafter"/>
</dbReference>
<evidence type="ECO:0000256" key="3">
    <source>
        <dbReference type="ARBA" id="ARBA00023002"/>
    </source>
</evidence>
<dbReference type="PANTHER" id="PTHR43775">
    <property type="entry name" value="FATTY ACID SYNTHASE"/>
    <property type="match status" value="1"/>
</dbReference>
<dbReference type="InterPro" id="IPR050091">
    <property type="entry name" value="PKS_NRPS_Biosynth_Enz"/>
</dbReference>
<dbReference type="GO" id="GO:0016491">
    <property type="term" value="F:oxidoreductase activity"/>
    <property type="evidence" value="ECO:0007669"/>
    <property type="project" value="UniProtKB-KW"/>
</dbReference>
<dbReference type="GO" id="GO:0006633">
    <property type="term" value="P:fatty acid biosynthetic process"/>
    <property type="evidence" value="ECO:0007669"/>
    <property type="project" value="TreeGrafter"/>
</dbReference>
<dbReference type="AlphaFoldDB" id="A0AA35PVX2"/>
<sequence length="114" mass="12946">MSRGARNSNSVFMGRSGIYKTEGKLVARLKDARANSHVASNDVWHMGIQPKWQGTWNLHIPLEVPELNFFLLKSSLSGCYGSATESNYCAASQFLDAFAQWRKCHQWQSLWSHL</sequence>
<keyword evidence="2" id="KW-0597">Phosphoprotein</keyword>
<keyword evidence="6" id="KW-1185">Reference proteome</keyword>
<accession>A0AA35PVX2</accession>
<evidence type="ECO:0000256" key="1">
    <source>
        <dbReference type="ARBA" id="ARBA00022450"/>
    </source>
</evidence>
<gene>
    <name evidence="5" type="ORF">CCHLO57077_00015149</name>
</gene>
<dbReference type="GO" id="GO:0004312">
    <property type="term" value="F:fatty acid synthase activity"/>
    <property type="evidence" value="ECO:0007669"/>
    <property type="project" value="TreeGrafter"/>
</dbReference>
<keyword evidence="3" id="KW-0560">Oxidoreductase</keyword>
<organism evidence="5 6">
    <name type="scientific">Clonostachys chloroleuca</name>
    <dbReference type="NCBI Taxonomy" id="1926264"/>
    <lineage>
        <taxon>Eukaryota</taxon>
        <taxon>Fungi</taxon>
        <taxon>Dikarya</taxon>
        <taxon>Ascomycota</taxon>
        <taxon>Pezizomycotina</taxon>
        <taxon>Sordariomycetes</taxon>
        <taxon>Hypocreomycetidae</taxon>
        <taxon>Hypocreales</taxon>
        <taxon>Bionectriaceae</taxon>
        <taxon>Clonostachys</taxon>
    </lineage>
</organism>
<feature type="domain" description="Ketoreductase" evidence="4">
    <location>
        <begin position="1"/>
        <end position="114"/>
    </location>
</feature>
<evidence type="ECO:0000313" key="6">
    <source>
        <dbReference type="Proteomes" id="UP001160390"/>
    </source>
</evidence>
<dbReference type="SUPFAM" id="SSF51735">
    <property type="entry name" value="NAD(P)-binding Rossmann-fold domains"/>
    <property type="match status" value="1"/>
</dbReference>
<dbReference type="InterPro" id="IPR036291">
    <property type="entry name" value="NAD(P)-bd_dom_sf"/>
</dbReference>
<dbReference type="InterPro" id="IPR013968">
    <property type="entry name" value="PKS_KR"/>
</dbReference>
<protein>
    <recommendedName>
        <fullName evidence="4">Ketoreductase domain-containing protein</fullName>
    </recommendedName>
</protein>
<dbReference type="Proteomes" id="UP001160390">
    <property type="component" value="Unassembled WGS sequence"/>
</dbReference>
<evidence type="ECO:0000256" key="2">
    <source>
        <dbReference type="ARBA" id="ARBA00022553"/>
    </source>
</evidence>
<keyword evidence="1" id="KW-0596">Phosphopantetheine</keyword>
<dbReference type="EMBL" id="CABFNP030000456">
    <property type="protein sequence ID" value="CAI6019089.1"/>
    <property type="molecule type" value="Genomic_DNA"/>
</dbReference>